<dbReference type="PANTHER" id="PTHR10513:SF46">
    <property type="entry name" value="DEOXYGUANOSINE KINASE"/>
    <property type="match status" value="1"/>
</dbReference>
<dbReference type="Proteomes" id="UP000539350">
    <property type="component" value="Unassembled WGS sequence"/>
</dbReference>
<dbReference type="GO" id="GO:0019136">
    <property type="term" value="F:deoxynucleoside kinase activity"/>
    <property type="evidence" value="ECO:0007669"/>
    <property type="project" value="TreeGrafter"/>
</dbReference>
<dbReference type="EMBL" id="JACFXU010000014">
    <property type="protein sequence ID" value="MBA6413094.1"/>
    <property type="molecule type" value="Genomic_DNA"/>
</dbReference>
<dbReference type="InterPro" id="IPR027417">
    <property type="entry name" value="P-loop_NTPase"/>
</dbReference>
<keyword evidence="2" id="KW-0418">Kinase</keyword>
<dbReference type="CDD" id="cd01673">
    <property type="entry name" value="dNK"/>
    <property type="match status" value="1"/>
</dbReference>
<dbReference type="AlphaFoldDB" id="A0A7W2TWA0"/>
<dbReference type="Pfam" id="PF01712">
    <property type="entry name" value="dNK"/>
    <property type="match status" value="1"/>
</dbReference>
<dbReference type="SUPFAM" id="SSF52540">
    <property type="entry name" value="P-loop containing nucleoside triphosphate hydrolases"/>
    <property type="match status" value="1"/>
</dbReference>
<accession>A0A7W2TWA0</accession>
<reference evidence="2 3" key="1">
    <citation type="submission" date="2020-07" db="EMBL/GenBank/DDBJ databases">
        <title>Halieaceae bacterium, F7430, whole genome shotgun sequencing project.</title>
        <authorList>
            <person name="Jiang S."/>
            <person name="Liu Z.W."/>
            <person name="Du Z.J."/>
        </authorList>
    </citation>
    <scope>NUCLEOTIDE SEQUENCE [LARGE SCALE GENOMIC DNA]</scope>
    <source>
        <strain evidence="2 3">F7430</strain>
    </source>
</reference>
<keyword evidence="3" id="KW-1185">Reference proteome</keyword>
<dbReference type="InterPro" id="IPR031314">
    <property type="entry name" value="DNK_dom"/>
</dbReference>
<dbReference type="Gene3D" id="3.40.50.300">
    <property type="entry name" value="P-loop containing nucleotide triphosphate hydrolases"/>
    <property type="match status" value="1"/>
</dbReference>
<evidence type="ECO:0000313" key="3">
    <source>
        <dbReference type="Proteomes" id="UP000539350"/>
    </source>
</evidence>
<evidence type="ECO:0000259" key="1">
    <source>
        <dbReference type="Pfam" id="PF01712"/>
    </source>
</evidence>
<organism evidence="2 3">
    <name type="scientific">Sediminihaliea albiluteola</name>
    <dbReference type="NCBI Taxonomy" id="2758564"/>
    <lineage>
        <taxon>Bacteria</taxon>
        <taxon>Pseudomonadati</taxon>
        <taxon>Pseudomonadota</taxon>
        <taxon>Gammaproteobacteria</taxon>
        <taxon>Cellvibrionales</taxon>
        <taxon>Halieaceae</taxon>
        <taxon>Sediminihaliea</taxon>
    </lineage>
</organism>
<sequence length="248" mass="28289">MVAASNEHPFASIYPLVKECSLSGDKQSIGVDLKGRTPPPFIAVEGPIGVGKTTLAKRLAASFGYPTLLENAEQNPFLEKFYRSPKQSALATQLFFLFHRSEKIQDLRQADIFAPVRVADFLIDKDPLFARINLEPDEFQLYERVYQQMTIDAPKPDLVIYLQASTDVLLERIEQRGVSFEQGISRDYLERLNEVYSEFFLYYDGAPLLIVNASEIDLANSDRDYSHLVDYLLDIRSGRHYFNPTFFG</sequence>
<comment type="caution">
    <text evidence="2">The sequence shown here is derived from an EMBL/GenBank/DDBJ whole genome shotgun (WGS) entry which is preliminary data.</text>
</comment>
<protein>
    <submittedName>
        <fullName evidence="2">Deoxynucleoside kinase</fullName>
    </submittedName>
</protein>
<dbReference type="GO" id="GO:0005737">
    <property type="term" value="C:cytoplasm"/>
    <property type="evidence" value="ECO:0007669"/>
    <property type="project" value="TreeGrafter"/>
</dbReference>
<name>A0A7W2TWA0_9GAMM</name>
<keyword evidence="2" id="KW-0808">Transferase</keyword>
<feature type="domain" description="Deoxynucleoside kinase" evidence="1">
    <location>
        <begin position="42"/>
        <end position="230"/>
    </location>
</feature>
<proteinExistence type="predicted"/>
<dbReference type="InterPro" id="IPR050566">
    <property type="entry name" value="Deoxyribonucleoside_kinase"/>
</dbReference>
<dbReference type="PANTHER" id="PTHR10513">
    <property type="entry name" value="DEOXYNUCLEOSIDE KINASE"/>
    <property type="match status" value="1"/>
</dbReference>
<gene>
    <name evidence="2" type="ORF">H2508_08225</name>
</gene>
<evidence type="ECO:0000313" key="2">
    <source>
        <dbReference type="EMBL" id="MBA6413094.1"/>
    </source>
</evidence>